<name>A0ACC0CI54_9PEZI</name>
<proteinExistence type="predicted"/>
<evidence type="ECO:0000313" key="1">
    <source>
        <dbReference type="EMBL" id="KAI6080094.1"/>
    </source>
</evidence>
<keyword evidence="2" id="KW-1185">Reference proteome</keyword>
<dbReference type="Proteomes" id="UP001497680">
    <property type="component" value="Unassembled WGS sequence"/>
</dbReference>
<accession>A0ACC0CI54</accession>
<sequence>MKSFAIASIYWSVTALAMPVCDSRTGENVITLDLMPETITNLQLALFLENLEFAFFQSASANLTASDPVLTDTLNQTIWEVTMQEATHQKALRNILDAADTDQIEPCQYRFPSQNTSQFLALGRTLSSVGVGATVSLAGSIPAQDVELVSGIASIAATEARHSAFFETANGKLPNPAPFDTPVPSTWAFNLALGFVVPGSCPVTPPIPVLSPLVVETAEEGNETAVDVSWDPVQTSIQVEGNKPLFVTWINQLASPIYTPLSRTSNSTGKATMPEGLEGPIVVALTAQDYLERLEEVAVSTVAGPVVLVS</sequence>
<gene>
    <name evidence="1" type="ORF">F4821DRAFT_266238</name>
</gene>
<dbReference type="EMBL" id="MU394528">
    <property type="protein sequence ID" value="KAI6080094.1"/>
    <property type="molecule type" value="Genomic_DNA"/>
</dbReference>
<organism evidence="1 2">
    <name type="scientific">Hypoxylon rubiginosum</name>
    <dbReference type="NCBI Taxonomy" id="110542"/>
    <lineage>
        <taxon>Eukaryota</taxon>
        <taxon>Fungi</taxon>
        <taxon>Dikarya</taxon>
        <taxon>Ascomycota</taxon>
        <taxon>Pezizomycotina</taxon>
        <taxon>Sordariomycetes</taxon>
        <taxon>Xylariomycetidae</taxon>
        <taxon>Xylariales</taxon>
        <taxon>Hypoxylaceae</taxon>
        <taxon>Hypoxylon</taxon>
    </lineage>
</organism>
<evidence type="ECO:0000313" key="2">
    <source>
        <dbReference type="Proteomes" id="UP001497680"/>
    </source>
</evidence>
<protein>
    <submittedName>
        <fullName evidence="1">Ferritin-like domain-containing protein</fullName>
    </submittedName>
</protein>
<comment type="caution">
    <text evidence="1">The sequence shown here is derived from an EMBL/GenBank/DDBJ whole genome shotgun (WGS) entry which is preliminary data.</text>
</comment>
<reference evidence="1 2" key="1">
    <citation type="journal article" date="2022" name="New Phytol.">
        <title>Ecological generalism drives hyperdiversity of secondary metabolite gene clusters in xylarialean endophytes.</title>
        <authorList>
            <person name="Franco M.E.E."/>
            <person name="Wisecaver J.H."/>
            <person name="Arnold A.E."/>
            <person name="Ju Y.M."/>
            <person name="Slot J.C."/>
            <person name="Ahrendt S."/>
            <person name="Moore L.P."/>
            <person name="Eastman K.E."/>
            <person name="Scott K."/>
            <person name="Konkel Z."/>
            <person name="Mondo S.J."/>
            <person name="Kuo A."/>
            <person name="Hayes R.D."/>
            <person name="Haridas S."/>
            <person name="Andreopoulos B."/>
            <person name="Riley R."/>
            <person name="LaButti K."/>
            <person name="Pangilinan J."/>
            <person name="Lipzen A."/>
            <person name="Amirebrahimi M."/>
            <person name="Yan J."/>
            <person name="Adam C."/>
            <person name="Keymanesh K."/>
            <person name="Ng V."/>
            <person name="Louie K."/>
            <person name="Northen T."/>
            <person name="Drula E."/>
            <person name="Henrissat B."/>
            <person name="Hsieh H.M."/>
            <person name="Youens-Clark K."/>
            <person name="Lutzoni F."/>
            <person name="Miadlikowska J."/>
            <person name="Eastwood D.C."/>
            <person name="Hamelin R.C."/>
            <person name="Grigoriev I.V."/>
            <person name="U'Ren J.M."/>
        </authorList>
    </citation>
    <scope>NUCLEOTIDE SEQUENCE [LARGE SCALE GENOMIC DNA]</scope>
    <source>
        <strain evidence="1 2">ER1909</strain>
    </source>
</reference>